<dbReference type="Gene3D" id="3.40.50.620">
    <property type="entry name" value="HUPs"/>
    <property type="match status" value="1"/>
</dbReference>
<dbReference type="SUPFAM" id="SSF48173">
    <property type="entry name" value="Cryptochrome/photolyase FAD-binding domain"/>
    <property type="match status" value="1"/>
</dbReference>
<feature type="region of interest" description="Disordered" evidence="1">
    <location>
        <begin position="172"/>
        <end position="191"/>
    </location>
</feature>
<dbReference type="PANTHER" id="PTHR38657">
    <property type="entry name" value="SLR1343 PROTEIN"/>
    <property type="match status" value="1"/>
</dbReference>
<dbReference type="Gene3D" id="1.10.10.1710">
    <property type="entry name" value="Deoxyribodipyrimidine photolyase-related"/>
    <property type="match status" value="1"/>
</dbReference>
<protein>
    <submittedName>
        <fullName evidence="2">Unannotated protein</fullName>
    </submittedName>
</protein>
<feature type="compositionally biased region" description="Basic and acidic residues" evidence="1">
    <location>
        <begin position="174"/>
        <end position="191"/>
    </location>
</feature>
<dbReference type="InterPro" id="IPR052551">
    <property type="entry name" value="UV-DNA_repair_photolyase"/>
</dbReference>
<name>A0A6J6UMP8_9ZZZZ</name>
<dbReference type="InterPro" id="IPR036134">
    <property type="entry name" value="Crypto/Photolyase_FAD-like_sf"/>
</dbReference>
<dbReference type="Gene3D" id="1.25.40.80">
    <property type="match status" value="1"/>
</dbReference>
<sequence length="506" mass="58213">MNKQTVWVFGDQLNQKIGALGDAKPTTHRILIIESRAKITTRRWHVQRAHFIVASMRRFADELREAGFEVDYRFAESMRAGVQLHCDEFSPSQIVVTEPNSFAARELVSALSLQYKPQFDLQSVKSNQFLCHPDEYASFRATRKTVKMEDFYRWQRKRLDVMMDGDDPVGGKWNFDEENRQGPPKTDQDRWPKPKLIALDALDAEVIADVSSNSWGQPPTGQWATTRTEALVRMKYFMKHNLPMFGEHEDAMLKSNWHLAHSLLSPYLNLGLLLPGEVIAAAVKEFESGKVPINSAEGFIRQIIGWREYIWNCYWQWMPKYAEMNSLNARRDLPKLFTNPDATSMSCMKSALNNVYQRSYAHHIERLMVLGNFALITGVNPQQLNDWMWNSFVDAAEWVMVPNVIGMSQYADGGMLATKPYASGGAYIDRMSDHCKGCRYDRKQRVGPDACPFTVLYWDFFLRHEKVFAKNPRVARQVRAAQQLSDHEIVRETAVSILSRLDQGVL</sequence>
<reference evidence="2" key="1">
    <citation type="submission" date="2020-05" db="EMBL/GenBank/DDBJ databases">
        <authorList>
            <person name="Chiriac C."/>
            <person name="Salcher M."/>
            <person name="Ghai R."/>
            <person name="Kavagutti S V."/>
        </authorList>
    </citation>
    <scope>NUCLEOTIDE SEQUENCE</scope>
</reference>
<accession>A0A6J6UMP8</accession>
<proteinExistence type="predicted"/>
<dbReference type="AlphaFoldDB" id="A0A6J6UMP8"/>
<gene>
    <name evidence="2" type="ORF">UFOPK2855_00676</name>
</gene>
<evidence type="ECO:0000256" key="1">
    <source>
        <dbReference type="SAM" id="MobiDB-lite"/>
    </source>
</evidence>
<organism evidence="2">
    <name type="scientific">freshwater metagenome</name>
    <dbReference type="NCBI Taxonomy" id="449393"/>
    <lineage>
        <taxon>unclassified sequences</taxon>
        <taxon>metagenomes</taxon>
        <taxon>ecological metagenomes</taxon>
    </lineage>
</organism>
<dbReference type="InterPro" id="IPR007357">
    <property type="entry name" value="PhrB-like"/>
</dbReference>
<evidence type="ECO:0000313" key="2">
    <source>
        <dbReference type="EMBL" id="CAB4761261.1"/>
    </source>
</evidence>
<dbReference type="Gene3D" id="1.10.579.10">
    <property type="entry name" value="DNA Cyclobutane Dipyrimidine Photolyase, subunit A, domain 3"/>
    <property type="match status" value="1"/>
</dbReference>
<dbReference type="PANTHER" id="PTHR38657:SF1">
    <property type="entry name" value="SLR1343 PROTEIN"/>
    <property type="match status" value="1"/>
</dbReference>
<dbReference type="InterPro" id="IPR014729">
    <property type="entry name" value="Rossmann-like_a/b/a_fold"/>
</dbReference>
<dbReference type="EMBL" id="CAEZZK010000117">
    <property type="protein sequence ID" value="CAB4761261.1"/>
    <property type="molecule type" value="Genomic_DNA"/>
</dbReference>
<dbReference type="Pfam" id="PF04244">
    <property type="entry name" value="DPRP"/>
    <property type="match status" value="1"/>
</dbReference>